<dbReference type="PANTHER" id="PTHR35408">
    <property type="entry name" value="CHROMOSOME 15, WHOLE GENOME SHOTGUN SEQUENCE"/>
    <property type="match status" value="1"/>
</dbReference>
<keyword evidence="5" id="KW-1185">Reference proteome</keyword>
<dbReference type="Proteomes" id="UP000660729">
    <property type="component" value="Unassembled WGS sequence"/>
</dbReference>
<feature type="non-terminal residue" evidence="4">
    <location>
        <position position="1"/>
    </location>
</feature>
<feature type="region of interest" description="Disordered" evidence="1">
    <location>
        <begin position="161"/>
        <end position="182"/>
    </location>
</feature>
<evidence type="ECO:0000259" key="3">
    <source>
        <dbReference type="Pfam" id="PF13632"/>
    </source>
</evidence>
<feature type="transmembrane region" description="Helical" evidence="2">
    <location>
        <begin position="819"/>
        <end position="839"/>
    </location>
</feature>
<organism evidence="4 5">
    <name type="scientific">Pseudocercospora fuligena</name>
    <dbReference type="NCBI Taxonomy" id="685502"/>
    <lineage>
        <taxon>Eukaryota</taxon>
        <taxon>Fungi</taxon>
        <taxon>Dikarya</taxon>
        <taxon>Ascomycota</taxon>
        <taxon>Pezizomycotina</taxon>
        <taxon>Dothideomycetes</taxon>
        <taxon>Dothideomycetidae</taxon>
        <taxon>Mycosphaerellales</taxon>
        <taxon>Mycosphaerellaceae</taxon>
        <taxon>Pseudocercospora</taxon>
    </lineage>
</organism>
<dbReference type="OrthoDB" id="38531at2759"/>
<sequence length="873" mass="99001">SIASGKEELDRRAWLQPQEDVEPRYRRTIGLVNRSRWDSSENVFWLAEPDNMQPDLADAFDKLSASFAFTMSSSVTSQLFSTWSSGDASYIQGLPYPVIQQIGDLTETDSQLPTAIAYICPNEKLVYVFGSFMTELVWNGVTVELSLLRFLYEQSGQQHSALPPLPSPMPKSPRPVFSGHTSYRSQSEADTMDLKKDPITTIIELEEAAKEAAGRFDTDDAEAMKIPERKQPLWFSMRMSLVAFLIMLIVTMSVGKLYKDYAIGGAAAYPRMAFAITIPVFAFFMIFFFCVIVGCFFYVIGPVKEIMSGNNKYYSAVPPKLERHRDTVLPHITVQMPVYKEGLQAVIRPTVESVMVAIKSYEEHGGTANFFIAEDGMQAVAPDLAHARQRYYEHIGIGWCSRPKHEYSRKNKTAYNRRGKFKKASNLNYCLDFSLRVEERLEELLTEESRRLGCQIEDVPATAQSSAYDRALADELAKDEGRTLAAGDIRIGEIILLIDCDTKVPKDCLIYGALEMAESPDVAIIQHSSGVMQVIENTFENAITYFTNLIYLSIKSSVGHGDVAPFVSHNAFLDWKAVQDMSFKDKADNNIRKFWTDNNVSEDFDLALRLETAGYSVRYATYHKGEFKEGVSLTVFDELLRWEKYAYGTSEMIFNPLYQWPYRGPFSKLVLKYVFTTRIPGSSKLSLFAYLGTYFAMGATLPLTIANYFLLGWYKAHLPTAYVPSWTVMLAVIIIFNIASPLTYAWYRQRVQDTTFIRALLEHMKWIPVFLLFFSGLSFHILKALICHLFSLPIEWSATEKEIGPQGLMVNLDRIMRQFRWVFLFFALVIGGMIYLGVFAPRGYTIKDFSVIVPLAIQVGGHILLPIVFAVMN</sequence>
<feature type="transmembrane region" description="Helical" evidence="2">
    <location>
        <begin position="767"/>
        <end position="791"/>
    </location>
</feature>
<comment type="caution">
    <text evidence="4">The sequence shown here is derived from an EMBL/GenBank/DDBJ whole genome shotgun (WGS) entry which is preliminary data.</text>
</comment>
<dbReference type="Gene3D" id="3.90.550.10">
    <property type="entry name" value="Spore Coat Polysaccharide Biosynthesis Protein SpsA, Chain A"/>
    <property type="match status" value="1"/>
</dbReference>
<dbReference type="Pfam" id="PF13632">
    <property type="entry name" value="Glyco_trans_2_3"/>
    <property type="match status" value="1"/>
</dbReference>
<feature type="transmembrane region" description="Helical" evidence="2">
    <location>
        <begin position="726"/>
        <end position="747"/>
    </location>
</feature>
<dbReference type="EMBL" id="JABCIY010000209">
    <property type="protein sequence ID" value="KAF7188524.1"/>
    <property type="molecule type" value="Genomic_DNA"/>
</dbReference>
<reference evidence="4" key="1">
    <citation type="submission" date="2020-04" db="EMBL/GenBank/DDBJ databases">
        <title>Draft genome resource of the tomato pathogen Pseudocercospora fuligena.</title>
        <authorList>
            <person name="Zaccaron A."/>
        </authorList>
    </citation>
    <scope>NUCLEOTIDE SEQUENCE</scope>
    <source>
        <strain evidence="4">PF001</strain>
    </source>
</reference>
<feature type="transmembrane region" description="Helical" evidence="2">
    <location>
        <begin position="274"/>
        <end position="300"/>
    </location>
</feature>
<evidence type="ECO:0000256" key="1">
    <source>
        <dbReference type="SAM" id="MobiDB-lite"/>
    </source>
</evidence>
<name>A0A8H6RCP0_9PEZI</name>
<dbReference type="AlphaFoldDB" id="A0A8H6RCP0"/>
<keyword evidence="2" id="KW-0812">Transmembrane</keyword>
<feature type="transmembrane region" description="Helical" evidence="2">
    <location>
        <begin position="851"/>
        <end position="872"/>
    </location>
</feature>
<keyword evidence="2" id="KW-0472">Membrane</keyword>
<dbReference type="PANTHER" id="PTHR35408:SF2">
    <property type="entry name" value="GLYCOSYLTRANSFERASE 2-LIKE DOMAIN-CONTAINING PROTEIN"/>
    <property type="match status" value="1"/>
</dbReference>
<feature type="compositionally biased region" description="Pro residues" evidence="1">
    <location>
        <begin position="163"/>
        <end position="173"/>
    </location>
</feature>
<protein>
    <recommendedName>
        <fullName evidence="3">Glycosyltransferase 2-like domain-containing protein</fullName>
    </recommendedName>
</protein>
<dbReference type="SUPFAM" id="SSF53448">
    <property type="entry name" value="Nucleotide-diphospho-sugar transferases"/>
    <property type="match status" value="1"/>
</dbReference>
<keyword evidence="2" id="KW-1133">Transmembrane helix</keyword>
<feature type="transmembrane region" description="Helical" evidence="2">
    <location>
        <begin position="233"/>
        <end position="254"/>
    </location>
</feature>
<evidence type="ECO:0000313" key="4">
    <source>
        <dbReference type="EMBL" id="KAF7188524.1"/>
    </source>
</evidence>
<gene>
    <name evidence="4" type="ORF">HII31_10186</name>
</gene>
<feature type="transmembrane region" description="Helical" evidence="2">
    <location>
        <begin position="687"/>
        <end position="714"/>
    </location>
</feature>
<feature type="domain" description="Glycosyltransferase 2-like" evidence="3">
    <location>
        <begin position="494"/>
        <end position="732"/>
    </location>
</feature>
<evidence type="ECO:0000256" key="2">
    <source>
        <dbReference type="SAM" id="Phobius"/>
    </source>
</evidence>
<dbReference type="InterPro" id="IPR001173">
    <property type="entry name" value="Glyco_trans_2-like"/>
</dbReference>
<accession>A0A8H6RCP0</accession>
<evidence type="ECO:0000313" key="5">
    <source>
        <dbReference type="Proteomes" id="UP000660729"/>
    </source>
</evidence>
<dbReference type="InterPro" id="IPR029044">
    <property type="entry name" value="Nucleotide-diphossugar_trans"/>
</dbReference>
<proteinExistence type="predicted"/>